<organism evidence="1 2">
    <name type="scientific">Brassica cretica</name>
    <name type="common">Mustard</name>
    <dbReference type="NCBI Taxonomy" id="69181"/>
    <lineage>
        <taxon>Eukaryota</taxon>
        <taxon>Viridiplantae</taxon>
        <taxon>Streptophyta</taxon>
        <taxon>Embryophyta</taxon>
        <taxon>Tracheophyta</taxon>
        <taxon>Spermatophyta</taxon>
        <taxon>Magnoliopsida</taxon>
        <taxon>eudicotyledons</taxon>
        <taxon>Gunneridae</taxon>
        <taxon>Pentapetalae</taxon>
        <taxon>rosids</taxon>
        <taxon>malvids</taxon>
        <taxon>Brassicales</taxon>
        <taxon>Brassicaceae</taxon>
        <taxon>Brassiceae</taxon>
        <taxon>Brassica</taxon>
    </lineage>
</organism>
<comment type="caution">
    <text evidence="1">The sequence shown here is derived from an EMBL/GenBank/DDBJ whole genome shotgun (WGS) entry which is preliminary data.</text>
</comment>
<name>A0A8S9R764_BRACR</name>
<gene>
    <name evidence="1" type="ORF">F2Q69_00012936</name>
</gene>
<protein>
    <submittedName>
        <fullName evidence="1">Uncharacterized protein</fullName>
    </submittedName>
</protein>
<reference evidence="1" key="1">
    <citation type="submission" date="2019-12" db="EMBL/GenBank/DDBJ databases">
        <title>Genome sequencing and annotation of Brassica cretica.</title>
        <authorList>
            <person name="Studholme D.J."/>
            <person name="Sarris P."/>
        </authorList>
    </citation>
    <scope>NUCLEOTIDE SEQUENCE</scope>
    <source>
        <strain evidence="1">PFS-109/04</strain>
        <tissue evidence="1">Leaf</tissue>
    </source>
</reference>
<dbReference type="EMBL" id="QGKX02000996">
    <property type="protein sequence ID" value="KAF3559205.1"/>
    <property type="molecule type" value="Genomic_DNA"/>
</dbReference>
<accession>A0A8S9R764</accession>
<evidence type="ECO:0000313" key="2">
    <source>
        <dbReference type="Proteomes" id="UP000712600"/>
    </source>
</evidence>
<dbReference type="Proteomes" id="UP000712600">
    <property type="component" value="Unassembled WGS sequence"/>
</dbReference>
<proteinExistence type="predicted"/>
<dbReference type="AlphaFoldDB" id="A0A8S9R764"/>
<evidence type="ECO:0000313" key="1">
    <source>
        <dbReference type="EMBL" id="KAF3559205.1"/>
    </source>
</evidence>
<sequence length="252" mass="27964">MGDQDKDKNVEKPDVVQKVCDELWLHQTERTVHVIAPRLCSVVMVGSKVQVPRLWPIITKLIIIWARVIKSHELPKVVSYQGVQVTKRQAMSDSYGSDYDLLSQDKYMVCLSQGMSRKEPRIVLVKPRSREGSVSERLCNVRLYDARDELVIVYETIKKLCIRSHVSKCLGIFSFLFLNTLPSVALSTCIGSGVVSEGLVVGSGGFAKGLGGGLSALIRLLSIDVDSADDVDQFLEYSVDRSSSICRVDDVD</sequence>